<gene>
    <name evidence="1" type="ORF">GGX14DRAFT_343779</name>
</gene>
<comment type="caution">
    <text evidence="1">The sequence shown here is derived from an EMBL/GenBank/DDBJ whole genome shotgun (WGS) entry which is preliminary data.</text>
</comment>
<evidence type="ECO:0000313" key="2">
    <source>
        <dbReference type="Proteomes" id="UP001219525"/>
    </source>
</evidence>
<proteinExistence type="predicted"/>
<reference evidence="1" key="1">
    <citation type="submission" date="2023-03" db="EMBL/GenBank/DDBJ databases">
        <title>Massive genome expansion in bonnet fungi (Mycena s.s.) driven by repeated elements and novel gene families across ecological guilds.</title>
        <authorList>
            <consortium name="Lawrence Berkeley National Laboratory"/>
            <person name="Harder C.B."/>
            <person name="Miyauchi S."/>
            <person name="Viragh M."/>
            <person name="Kuo A."/>
            <person name="Thoen E."/>
            <person name="Andreopoulos B."/>
            <person name="Lu D."/>
            <person name="Skrede I."/>
            <person name="Drula E."/>
            <person name="Henrissat B."/>
            <person name="Morin E."/>
            <person name="Kohler A."/>
            <person name="Barry K."/>
            <person name="LaButti K."/>
            <person name="Morin E."/>
            <person name="Salamov A."/>
            <person name="Lipzen A."/>
            <person name="Mereny Z."/>
            <person name="Hegedus B."/>
            <person name="Baldrian P."/>
            <person name="Stursova M."/>
            <person name="Weitz H."/>
            <person name="Taylor A."/>
            <person name="Grigoriev I.V."/>
            <person name="Nagy L.G."/>
            <person name="Martin F."/>
            <person name="Kauserud H."/>
        </authorList>
    </citation>
    <scope>NUCLEOTIDE SEQUENCE</scope>
    <source>
        <strain evidence="1">9144</strain>
    </source>
</reference>
<keyword evidence="2" id="KW-1185">Reference proteome</keyword>
<evidence type="ECO:0000313" key="1">
    <source>
        <dbReference type="EMBL" id="KAJ7230389.1"/>
    </source>
</evidence>
<sequence>MVLDKFYEHLFKNCDAASNPPVLPDLSKAAEALHIAVAELRKQPDVSFMRWVPFVHYGL</sequence>
<dbReference type="Proteomes" id="UP001219525">
    <property type="component" value="Unassembled WGS sequence"/>
</dbReference>
<accession>A0AAD7E5V5</accession>
<dbReference type="AlphaFoldDB" id="A0AAD7E5V5"/>
<name>A0AAD7E5V5_9AGAR</name>
<organism evidence="1 2">
    <name type="scientific">Mycena pura</name>
    <dbReference type="NCBI Taxonomy" id="153505"/>
    <lineage>
        <taxon>Eukaryota</taxon>
        <taxon>Fungi</taxon>
        <taxon>Dikarya</taxon>
        <taxon>Basidiomycota</taxon>
        <taxon>Agaricomycotina</taxon>
        <taxon>Agaricomycetes</taxon>
        <taxon>Agaricomycetidae</taxon>
        <taxon>Agaricales</taxon>
        <taxon>Marasmiineae</taxon>
        <taxon>Mycenaceae</taxon>
        <taxon>Mycena</taxon>
    </lineage>
</organism>
<protein>
    <submittedName>
        <fullName evidence="1">Uncharacterized protein</fullName>
    </submittedName>
</protein>
<dbReference type="EMBL" id="JARJCW010000001">
    <property type="protein sequence ID" value="KAJ7230389.1"/>
    <property type="molecule type" value="Genomic_DNA"/>
</dbReference>